<dbReference type="InterPro" id="IPR013785">
    <property type="entry name" value="Aldolase_TIM"/>
</dbReference>
<comment type="caution">
    <text evidence="12">Was originally thought to be a dihydrodipicolinate synthase (DHDPS), catalyzing the condensation of (S)-aspartate-beta-semialdehyde [(S)-ASA] and pyruvate to dihydrodipicolinate (DHDP). However, it was shown in E.coli that the product of the enzymatic reaction is not dihydrodipicolinate but in fact (4S)-4-hydroxy-2,3,4,5-tetrahydro-(2S)-dipicolinic acid (HTPA), and that the consecutive dehydration reaction leading to DHDP is not spontaneous but catalyzed by DapB.</text>
</comment>
<evidence type="ECO:0000256" key="4">
    <source>
        <dbReference type="ARBA" id="ARBA00012086"/>
    </source>
</evidence>
<dbReference type="AlphaFoldDB" id="M4VGS7"/>
<evidence type="ECO:0000256" key="13">
    <source>
        <dbReference type="PIRNR" id="PIRNR001365"/>
    </source>
</evidence>
<evidence type="ECO:0000256" key="2">
    <source>
        <dbReference type="ARBA" id="ARBA00005120"/>
    </source>
</evidence>
<dbReference type="PIRSF" id="PIRSF001365">
    <property type="entry name" value="DHDPS"/>
    <property type="match status" value="1"/>
</dbReference>
<dbReference type="InterPro" id="IPR020624">
    <property type="entry name" value="Schiff_base-form_aldolases_CS"/>
</dbReference>
<evidence type="ECO:0000256" key="8">
    <source>
        <dbReference type="ARBA" id="ARBA00023154"/>
    </source>
</evidence>
<feature type="active site" description="Proton donor/acceptor" evidence="12 14">
    <location>
        <position position="136"/>
    </location>
</feature>
<evidence type="ECO:0000256" key="14">
    <source>
        <dbReference type="PIRSR" id="PIRSR001365-1"/>
    </source>
</evidence>
<comment type="function">
    <text evidence="1 12">Catalyzes the condensation of (S)-aspartate-beta-semialdehyde [(S)-ASA] and pyruvate to 4-hydroxy-tetrahydrodipicolinate (HTPA).</text>
</comment>
<comment type="pathway">
    <text evidence="2 12">Amino-acid biosynthesis; L-lysine biosynthesis via DAP pathway; (S)-tetrahydrodipicolinate from L-aspartate: step 3/4.</text>
</comment>
<dbReference type="PANTHER" id="PTHR12128:SF66">
    <property type="entry name" value="4-HYDROXY-2-OXOGLUTARATE ALDOLASE, MITOCHONDRIAL"/>
    <property type="match status" value="1"/>
</dbReference>
<dbReference type="HAMAP" id="MF_00418">
    <property type="entry name" value="DapA"/>
    <property type="match status" value="1"/>
</dbReference>
<dbReference type="Pfam" id="PF00701">
    <property type="entry name" value="DHDPS"/>
    <property type="match status" value="1"/>
</dbReference>
<dbReference type="SUPFAM" id="SSF51569">
    <property type="entry name" value="Aldolase"/>
    <property type="match status" value="1"/>
</dbReference>
<feature type="binding site" evidence="12 15">
    <location>
        <position position="206"/>
    </location>
    <ligand>
        <name>pyruvate</name>
        <dbReference type="ChEBI" id="CHEBI:15361"/>
    </ligand>
</feature>
<comment type="similarity">
    <text evidence="3 12 13">Belongs to the DapA family.</text>
</comment>
<dbReference type="EC" id="4.3.3.7" evidence="4 12"/>
<evidence type="ECO:0000313" key="17">
    <source>
        <dbReference type="Proteomes" id="UP000011932"/>
    </source>
</evidence>
<evidence type="ECO:0000256" key="9">
    <source>
        <dbReference type="ARBA" id="ARBA00023239"/>
    </source>
</evidence>
<dbReference type="OrthoDB" id="9782828at2"/>
<dbReference type="InterPro" id="IPR002220">
    <property type="entry name" value="DapA-like"/>
</dbReference>
<feature type="active site" description="Schiff-base intermediate with substrate" evidence="12 14">
    <location>
        <position position="164"/>
    </location>
</feature>
<evidence type="ECO:0000256" key="5">
    <source>
        <dbReference type="ARBA" id="ARBA00022490"/>
    </source>
</evidence>
<dbReference type="GO" id="GO:0005829">
    <property type="term" value="C:cytosol"/>
    <property type="evidence" value="ECO:0007669"/>
    <property type="project" value="TreeGrafter"/>
</dbReference>
<dbReference type="KEGG" id="man:A11S_1609"/>
<dbReference type="SMART" id="SM01130">
    <property type="entry name" value="DHDPS"/>
    <property type="match status" value="1"/>
</dbReference>
<dbReference type="PATRIC" id="fig|349215.9.peg.1553"/>
<evidence type="ECO:0000313" key="16">
    <source>
        <dbReference type="EMBL" id="AGH98413.1"/>
    </source>
</evidence>
<feature type="site" description="Part of a proton relay during catalysis" evidence="12">
    <location>
        <position position="110"/>
    </location>
</feature>
<dbReference type="PANTHER" id="PTHR12128">
    <property type="entry name" value="DIHYDRODIPICOLINATE SYNTHASE"/>
    <property type="match status" value="1"/>
</dbReference>
<dbReference type="PRINTS" id="PR00146">
    <property type="entry name" value="DHPICSNTHASE"/>
</dbReference>
<evidence type="ECO:0000256" key="12">
    <source>
        <dbReference type="HAMAP-Rule" id="MF_00418"/>
    </source>
</evidence>
<reference evidence="16 17" key="1">
    <citation type="journal article" date="2013" name="ISME J.">
        <title>By their genes ye shall know them: genomic signatures of predatory bacteria.</title>
        <authorList>
            <person name="Pasternak Z."/>
            <person name="Pietrokovski S."/>
            <person name="Rotem O."/>
            <person name="Gophna U."/>
            <person name="Lurie-Weinberger M.N."/>
            <person name="Jurkevitch E."/>
        </authorList>
    </citation>
    <scope>NUCLEOTIDE SEQUENCE [LARGE SCALE GENOMIC DNA]</scope>
    <source>
        <strain evidence="16">EPB</strain>
    </source>
</reference>
<gene>
    <name evidence="12" type="primary">dapA</name>
    <name evidence="16" type="ORF">A11S_1609</name>
</gene>
<sequence>MPTIRFRGAMTALITPFVNNAVDWKAYDDLVEWQVEQGIHGVVACGTTGESPTLTKDEHKSIVERTVAVVKGRVPVIAGTGSYSTDLSIETTLFAQNAGADAALVVTPYYNKPTQDGLYAHFKAIHDATNIPILIYNIPGRSVVDMTNDTMVRLAELPRIAGVKDATGQLDRPTLIKARVKDDFCLISGDDGSAPGYLAQGGHGVISVISNLAPRDSAAMQDAWVAGDLKTFAELRDKLAPLCRATMIETSPAPVKYGAARMGLCRDEVRLPLVPATANARAVMDEAMEKAGLISAGSGTIVRAHG</sequence>
<name>M4VGS7_9BACT</name>
<keyword evidence="10 12" id="KW-0704">Schiff base</keyword>
<evidence type="ECO:0000256" key="1">
    <source>
        <dbReference type="ARBA" id="ARBA00003294"/>
    </source>
</evidence>
<dbReference type="PROSITE" id="PS00666">
    <property type="entry name" value="DHDPS_2"/>
    <property type="match status" value="1"/>
</dbReference>
<organism evidence="16 17">
    <name type="scientific">Micavibrio aeruginosavorus EPB</name>
    <dbReference type="NCBI Taxonomy" id="349215"/>
    <lineage>
        <taxon>Bacteria</taxon>
        <taxon>Pseudomonadati</taxon>
        <taxon>Bdellovibrionota</taxon>
        <taxon>Bdellovibrionia</taxon>
        <taxon>Bdellovibrionales</taxon>
        <taxon>Pseudobdellovibrionaceae</taxon>
        <taxon>Micavibrio</taxon>
    </lineage>
</organism>
<proteinExistence type="inferred from homology"/>
<keyword evidence="7 12" id="KW-0220">Diaminopimelate biosynthesis</keyword>
<feature type="site" description="Part of a proton relay during catalysis" evidence="12">
    <location>
        <position position="47"/>
    </location>
</feature>
<dbReference type="Gene3D" id="3.20.20.70">
    <property type="entry name" value="Aldolase class I"/>
    <property type="match status" value="1"/>
</dbReference>
<comment type="subunit">
    <text evidence="12">Homotetramer; dimer of dimers.</text>
</comment>
<evidence type="ECO:0000256" key="11">
    <source>
        <dbReference type="ARBA" id="ARBA00047836"/>
    </source>
</evidence>
<dbReference type="RefSeq" id="WP_015467945.1">
    <property type="nucleotide sequence ID" value="NC_020812.1"/>
</dbReference>
<comment type="subcellular location">
    <subcellularLocation>
        <location evidence="12">Cytoplasm</location>
    </subcellularLocation>
</comment>
<protein>
    <recommendedName>
        <fullName evidence="4 12">4-hydroxy-tetrahydrodipicolinate synthase</fullName>
        <shortName evidence="12">HTPA synthase</shortName>
        <ecNumber evidence="4 12">4.3.3.7</ecNumber>
    </recommendedName>
</protein>
<dbReference type="EMBL" id="CP003538">
    <property type="protein sequence ID" value="AGH98413.1"/>
    <property type="molecule type" value="Genomic_DNA"/>
</dbReference>
<evidence type="ECO:0000256" key="3">
    <source>
        <dbReference type="ARBA" id="ARBA00007592"/>
    </source>
</evidence>
<dbReference type="UniPathway" id="UPA00034">
    <property type="reaction ID" value="UER00017"/>
</dbReference>
<evidence type="ECO:0000256" key="7">
    <source>
        <dbReference type="ARBA" id="ARBA00022915"/>
    </source>
</evidence>
<keyword evidence="8 12" id="KW-0457">Lysine biosynthesis</keyword>
<comment type="catalytic activity">
    <reaction evidence="11 12">
        <text>L-aspartate 4-semialdehyde + pyruvate = (2S,4S)-4-hydroxy-2,3,4,5-tetrahydrodipicolinate + H2O + H(+)</text>
        <dbReference type="Rhea" id="RHEA:34171"/>
        <dbReference type="ChEBI" id="CHEBI:15361"/>
        <dbReference type="ChEBI" id="CHEBI:15377"/>
        <dbReference type="ChEBI" id="CHEBI:15378"/>
        <dbReference type="ChEBI" id="CHEBI:67139"/>
        <dbReference type="ChEBI" id="CHEBI:537519"/>
        <dbReference type="EC" id="4.3.3.7"/>
    </reaction>
</comment>
<evidence type="ECO:0000256" key="6">
    <source>
        <dbReference type="ARBA" id="ARBA00022605"/>
    </source>
</evidence>
<dbReference type="InterPro" id="IPR005263">
    <property type="entry name" value="DapA"/>
</dbReference>
<feature type="binding site" evidence="12 15">
    <location>
        <position position="48"/>
    </location>
    <ligand>
        <name>pyruvate</name>
        <dbReference type="ChEBI" id="CHEBI:15361"/>
    </ligand>
</feature>
<dbReference type="InterPro" id="IPR020625">
    <property type="entry name" value="Schiff_base-form_aldolases_AS"/>
</dbReference>
<keyword evidence="6 12" id="KW-0028">Amino-acid biosynthesis</keyword>
<dbReference type="NCBIfam" id="TIGR00674">
    <property type="entry name" value="dapA"/>
    <property type="match status" value="1"/>
</dbReference>
<dbReference type="CDD" id="cd00950">
    <property type="entry name" value="DHDPS"/>
    <property type="match status" value="1"/>
</dbReference>
<keyword evidence="5 12" id="KW-0963">Cytoplasm</keyword>
<evidence type="ECO:0000256" key="15">
    <source>
        <dbReference type="PIRSR" id="PIRSR001365-2"/>
    </source>
</evidence>
<dbReference type="Proteomes" id="UP000011932">
    <property type="component" value="Chromosome"/>
</dbReference>
<dbReference type="STRING" id="349215.A11S_1609"/>
<dbReference type="GO" id="GO:0008840">
    <property type="term" value="F:4-hydroxy-tetrahydrodipicolinate synthase activity"/>
    <property type="evidence" value="ECO:0007669"/>
    <property type="project" value="UniProtKB-UniRule"/>
</dbReference>
<dbReference type="GO" id="GO:0019877">
    <property type="term" value="P:diaminopimelate biosynthetic process"/>
    <property type="evidence" value="ECO:0007669"/>
    <property type="project" value="UniProtKB-UniRule"/>
</dbReference>
<keyword evidence="9 12" id="KW-0456">Lyase</keyword>
<dbReference type="HOGENOM" id="CLU_049343_7_1_5"/>
<dbReference type="GO" id="GO:0009089">
    <property type="term" value="P:lysine biosynthetic process via diaminopimelate"/>
    <property type="evidence" value="ECO:0007669"/>
    <property type="project" value="UniProtKB-UniRule"/>
</dbReference>
<accession>M4VGS7</accession>
<evidence type="ECO:0000256" key="10">
    <source>
        <dbReference type="ARBA" id="ARBA00023270"/>
    </source>
</evidence>
<dbReference type="PROSITE" id="PS00665">
    <property type="entry name" value="DHDPS_1"/>
    <property type="match status" value="1"/>
</dbReference>